<reference evidence="1 2" key="1">
    <citation type="journal article" date="2016" name="Sci. Rep.">
        <title>Metabolic traits of an uncultured archaeal lineage -MSBL1- from brine pools of the Red Sea.</title>
        <authorList>
            <person name="Mwirichia R."/>
            <person name="Alam I."/>
            <person name="Rashid M."/>
            <person name="Vinu M."/>
            <person name="Ba-Alawi W."/>
            <person name="Anthony Kamau A."/>
            <person name="Kamanda Ngugi D."/>
            <person name="Goker M."/>
            <person name="Klenk H.P."/>
            <person name="Bajic V."/>
            <person name="Stingl U."/>
        </authorList>
    </citation>
    <scope>NUCLEOTIDE SEQUENCE [LARGE SCALE GENOMIC DNA]</scope>
    <source>
        <strain evidence="1">SCGC-AAA259E17</strain>
    </source>
</reference>
<protein>
    <recommendedName>
        <fullName evidence="3">CopG family transcriptional regulator</fullName>
    </recommendedName>
</protein>
<evidence type="ECO:0000313" key="2">
    <source>
        <dbReference type="Proteomes" id="UP000070373"/>
    </source>
</evidence>
<organism evidence="1 2">
    <name type="scientific">candidate division MSBL1 archaeon SCGC-AAA259E17</name>
    <dbReference type="NCBI Taxonomy" id="1698263"/>
    <lineage>
        <taxon>Archaea</taxon>
        <taxon>Methanobacteriati</taxon>
        <taxon>Methanobacteriota</taxon>
        <taxon>candidate division MSBL1</taxon>
    </lineage>
</organism>
<comment type="caution">
    <text evidence="1">The sequence shown here is derived from an EMBL/GenBank/DDBJ whole genome shotgun (WGS) entry which is preliminary data.</text>
</comment>
<accession>A0A133U9P0</accession>
<dbReference type="EMBL" id="LHXN01000135">
    <property type="protein sequence ID" value="KXA90897.1"/>
    <property type="molecule type" value="Genomic_DNA"/>
</dbReference>
<name>A0A133U9P0_9EURY</name>
<keyword evidence="2" id="KW-1185">Reference proteome</keyword>
<dbReference type="AlphaFoldDB" id="A0A133U9P0"/>
<sequence length="75" mass="8783">MKENKKRITIFVRKDEHKRWKEYAGEVGQSVSRLVRKSVNRAIGEKSLEARVDRIETKLDLLLHHLGVQVEEVDS</sequence>
<dbReference type="Proteomes" id="UP000070373">
    <property type="component" value="Unassembled WGS sequence"/>
</dbReference>
<proteinExistence type="predicted"/>
<evidence type="ECO:0008006" key="3">
    <source>
        <dbReference type="Google" id="ProtNLM"/>
    </source>
</evidence>
<evidence type="ECO:0000313" key="1">
    <source>
        <dbReference type="EMBL" id="KXA90897.1"/>
    </source>
</evidence>
<gene>
    <name evidence="1" type="ORF">AKJ64_05130</name>
</gene>